<evidence type="ECO:0000313" key="2">
    <source>
        <dbReference type="Proteomes" id="UP001269984"/>
    </source>
</evidence>
<gene>
    <name evidence="1" type="ORF">RYZ90_23415</name>
</gene>
<organism evidence="1 2">
    <name type="scientific">Citrobacter portucalensis</name>
    <dbReference type="NCBI Taxonomy" id="1639133"/>
    <lineage>
        <taxon>Bacteria</taxon>
        <taxon>Pseudomonadati</taxon>
        <taxon>Pseudomonadota</taxon>
        <taxon>Gammaproteobacteria</taxon>
        <taxon>Enterobacterales</taxon>
        <taxon>Enterobacteriaceae</taxon>
        <taxon>Citrobacter</taxon>
        <taxon>Citrobacter freundii complex</taxon>
    </lineage>
</organism>
<evidence type="ECO:0008006" key="3">
    <source>
        <dbReference type="Google" id="ProtNLM"/>
    </source>
</evidence>
<comment type="caution">
    <text evidence="1">The sequence shown here is derived from an EMBL/GenBank/DDBJ whole genome shotgun (WGS) entry which is preliminary data.</text>
</comment>
<dbReference type="RefSeq" id="WP_318061931.1">
    <property type="nucleotide sequence ID" value="NZ_JAWPAZ010000013.1"/>
</dbReference>
<dbReference type="EMBL" id="JAWPAZ010000013">
    <property type="protein sequence ID" value="MDW2636795.1"/>
    <property type="molecule type" value="Genomic_DNA"/>
</dbReference>
<name>A0ABD5H8N6_9ENTR</name>
<protein>
    <recommendedName>
        <fullName evidence="3">Prophage protein</fullName>
    </recommendedName>
</protein>
<sequence>MIAANYTAHFYCDCDDCTSKQWGSPDFGEFIGNSWSQYAREARKSGWRISSDRTRCFAPGHKICRAAGIGVKGE</sequence>
<accession>A0ABD5H8N6</accession>
<proteinExistence type="predicted"/>
<dbReference type="AlphaFoldDB" id="A0ABD5H8N6"/>
<dbReference type="Proteomes" id="UP001269984">
    <property type="component" value="Unassembled WGS sequence"/>
</dbReference>
<reference evidence="1 2" key="1">
    <citation type="submission" date="2023-10" db="EMBL/GenBank/DDBJ databases">
        <title>Fecal carriage and genetic characteristics of carbapenem-resistant Enterobacterales among healthy adults from four provinces of China.</title>
        <authorList>
            <person name="Li Y."/>
            <person name="Zhang R."/>
        </authorList>
    </citation>
    <scope>NUCLEOTIDE SEQUENCE [LARGE SCALE GENOMIC DNA]</scope>
    <source>
        <strain evidence="1 2">HN-71</strain>
    </source>
</reference>
<evidence type="ECO:0000313" key="1">
    <source>
        <dbReference type="EMBL" id="MDW2636795.1"/>
    </source>
</evidence>